<feature type="region of interest" description="Disordered" evidence="5">
    <location>
        <begin position="205"/>
        <end position="229"/>
    </location>
</feature>
<feature type="transmembrane region" description="Helical" evidence="6">
    <location>
        <begin position="303"/>
        <end position="322"/>
    </location>
</feature>
<dbReference type="RefSeq" id="XP_031020665.1">
    <property type="nucleotide sequence ID" value="XM_031155253.1"/>
</dbReference>
<dbReference type="PANTHER" id="PTHR23112:SF22">
    <property type="entry name" value="G-PROTEIN COUPLED RECEPTOR"/>
    <property type="match status" value="1"/>
</dbReference>
<evidence type="ECO:0000256" key="5">
    <source>
        <dbReference type="SAM" id="MobiDB-lite"/>
    </source>
</evidence>
<dbReference type="Gene3D" id="1.20.1070.10">
    <property type="entry name" value="Rhodopsin 7-helix transmembrane proteins"/>
    <property type="match status" value="1"/>
</dbReference>
<dbReference type="GO" id="GO:0004930">
    <property type="term" value="F:G protein-coupled receptor activity"/>
    <property type="evidence" value="ECO:0007669"/>
    <property type="project" value="TreeGrafter"/>
</dbReference>
<dbReference type="OrthoDB" id="18453at2759"/>
<evidence type="ECO:0000313" key="9">
    <source>
        <dbReference type="Proteomes" id="UP000253153"/>
    </source>
</evidence>
<feature type="compositionally biased region" description="Low complexity" evidence="5">
    <location>
        <begin position="213"/>
        <end position="223"/>
    </location>
</feature>
<keyword evidence="3 6" id="KW-1133">Transmembrane helix</keyword>
<evidence type="ECO:0000256" key="4">
    <source>
        <dbReference type="ARBA" id="ARBA00023136"/>
    </source>
</evidence>
<dbReference type="InterPro" id="IPR017981">
    <property type="entry name" value="GPCR_2-like_7TM"/>
</dbReference>
<comment type="caution">
    <text evidence="8">The sequence shown here is derived from an EMBL/GenBank/DDBJ whole genome shotgun (WGS) entry which is preliminary data.</text>
</comment>
<dbReference type="Pfam" id="PF05462">
    <property type="entry name" value="Dicty_CAR"/>
    <property type="match status" value="1"/>
</dbReference>
<feature type="region of interest" description="Disordered" evidence="5">
    <location>
        <begin position="415"/>
        <end position="434"/>
    </location>
</feature>
<evidence type="ECO:0000313" key="8">
    <source>
        <dbReference type="EMBL" id="RBR26074.1"/>
    </source>
</evidence>
<accession>A0A366S9S9</accession>
<evidence type="ECO:0000256" key="2">
    <source>
        <dbReference type="ARBA" id="ARBA00022692"/>
    </source>
</evidence>
<organism evidence="8 9">
    <name type="scientific">Fusarium coffeatum</name>
    <dbReference type="NCBI Taxonomy" id="231269"/>
    <lineage>
        <taxon>Eukaryota</taxon>
        <taxon>Fungi</taxon>
        <taxon>Dikarya</taxon>
        <taxon>Ascomycota</taxon>
        <taxon>Pezizomycotina</taxon>
        <taxon>Sordariomycetes</taxon>
        <taxon>Hypocreomycetidae</taxon>
        <taxon>Hypocreales</taxon>
        <taxon>Nectriaceae</taxon>
        <taxon>Fusarium</taxon>
        <taxon>Fusarium incarnatum-equiseti species complex</taxon>
    </lineage>
</organism>
<keyword evidence="9" id="KW-1185">Reference proteome</keyword>
<dbReference type="AlphaFoldDB" id="A0A366S9S9"/>
<dbReference type="SUPFAM" id="SSF81321">
    <property type="entry name" value="Family A G protein-coupled receptor-like"/>
    <property type="match status" value="1"/>
</dbReference>
<evidence type="ECO:0000256" key="3">
    <source>
        <dbReference type="ARBA" id="ARBA00022989"/>
    </source>
</evidence>
<feature type="transmembrane region" description="Helical" evidence="6">
    <location>
        <begin position="118"/>
        <end position="138"/>
    </location>
</feature>
<feature type="domain" description="G-protein coupled receptors family 2 profile 2" evidence="7">
    <location>
        <begin position="7"/>
        <end position="175"/>
    </location>
</feature>
<reference evidence="8 9" key="1">
    <citation type="submission" date="2018-06" db="EMBL/GenBank/DDBJ databases">
        <title>Fusarium incarnatum-equiseti species complex species 28.</title>
        <authorList>
            <person name="Gardiner D.M."/>
        </authorList>
    </citation>
    <scope>NUCLEOTIDE SEQUENCE [LARGE SCALE GENOMIC DNA]</scope>
    <source>
        <strain evidence="8 9">FIESC_28</strain>
    </source>
</reference>
<evidence type="ECO:0000256" key="6">
    <source>
        <dbReference type="SAM" id="Phobius"/>
    </source>
</evidence>
<gene>
    <name evidence="8" type="ORF">FIESC28_01102</name>
</gene>
<keyword evidence="2 6" id="KW-0812">Transmembrane</keyword>
<dbReference type="PROSITE" id="PS50261">
    <property type="entry name" value="G_PROTEIN_RECEP_F2_4"/>
    <property type="match status" value="1"/>
</dbReference>
<feature type="transmembrane region" description="Helical" evidence="6">
    <location>
        <begin position="165"/>
        <end position="185"/>
    </location>
</feature>
<feature type="region of interest" description="Disordered" evidence="5">
    <location>
        <begin position="386"/>
        <end position="409"/>
    </location>
</feature>
<dbReference type="Proteomes" id="UP000253153">
    <property type="component" value="Unassembled WGS sequence"/>
</dbReference>
<feature type="transmembrane region" description="Helical" evidence="6">
    <location>
        <begin position="12"/>
        <end position="33"/>
    </location>
</feature>
<sequence length="434" mass="48475">MVSSTAASAISAIERTCSVPSLLGSLFIIGTFCSSKLFHKPISRMLFYASFGNMMSNVATLMSQDYTNRPNSAGCQTQAFLIETFMFADVFWALAMAANVYLTFYYRFDGIRLRKIEPLYIALCYGVPFTIGITFIFVRNSEGHRPYGNANLWCWLTVEWDAWQLATYGLIWLIILMCSAIYIRAGLTIYKWRIRLNDFSNSNDYNTGSQGVRTQTRTQTQTQNDNSDITGIAKTTNITITTSDSAPPQLESPFRPGTRPEPVHTANIYTGPAAPPVANPTEQQNIRTQQLERRKRSPSDEAAVTYAKTALLFFTGMLITWIPASANRLYVLIDGHSSTGLGYLSAFVLPLQGFWNALIYYYTSRAACKQVINSFRNRSHPLEDNDVTGSSFAERGNATNANNESGFQLDRIRSSNREDSFGETESTTSLTAKV</sequence>
<evidence type="ECO:0000259" key="7">
    <source>
        <dbReference type="PROSITE" id="PS50261"/>
    </source>
</evidence>
<feature type="region of interest" description="Disordered" evidence="5">
    <location>
        <begin position="241"/>
        <end position="300"/>
    </location>
</feature>
<keyword evidence="4 6" id="KW-0472">Membrane</keyword>
<feature type="compositionally biased region" description="Polar residues" evidence="5">
    <location>
        <begin position="423"/>
        <end position="434"/>
    </location>
</feature>
<feature type="transmembrane region" description="Helical" evidence="6">
    <location>
        <begin position="84"/>
        <end position="106"/>
    </location>
</feature>
<comment type="subcellular location">
    <subcellularLocation>
        <location evidence="1">Membrane</location>
        <topology evidence="1">Multi-pass membrane protein</topology>
    </subcellularLocation>
</comment>
<protein>
    <recommendedName>
        <fullName evidence="7">G-protein coupled receptors family 2 profile 2 domain-containing protein</fullName>
    </recommendedName>
</protein>
<evidence type="ECO:0000256" key="1">
    <source>
        <dbReference type="ARBA" id="ARBA00004141"/>
    </source>
</evidence>
<feature type="transmembrane region" description="Helical" evidence="6">
    <location>
        <begin position="45"/>
        <end position="64"/>
    </location>
</feature>
<name>A0A366S9S9_9HYPO</name>
<feature type="compositionally biased region" description="Polar residues" evidence="5">
    <location>
        <begin position="387"/>
        <end position="406"/>
    </location>
</feature>
<feature type="transmembrane region" description="Helical" evidence="6">
    <location>
        <begin position="342"/>
        <end position="362"/>
    </location>
</feature>
<dbReference type="GO" id="GO:0007166">
    <property type="term" value="P:cell surface receptor signaling pathway"/>
    <property type="evidence" value="ECO:0007669"/>
    <property type="project" value="InterPro"/>
</dbReference>
<dbReference type="GO" id="GO:0005886">
    <property type="term" value="C:plasma membrane"/>
    <property type="evidence" value="ECO:0007669"/>
    <property type="project" value="TreeGrafter"/>
</dbReference>
<dbReference type="GO" id="GO:0007189">
    <property type="term" value="P:adenylate cyclase-activating G protein-coupled receptor signaling pathway"/>
    <property type="evidence" value="ECO:0007669"/>
    <property type="project" value="TreeGrafter"/>
</dbReference>
<proteinExistence type="predicted"/>
<dbReference type="EMBL" id="QKXC01000030">
    <property type="protein sequence ID" value="RBR26074.1"/>
    <property type="molecule type" value="Genomic_DNA"/>
</dbReference>
<feature type="compositionally biased region" description="Polar residues" evidence="5">
    <location>
        <begin position="280"/>
        <end position="289"/>
    </location>
</feature>
<dbReference type="GeneID" id="41990549"/>
<dbReference type="PANTHER" id="PTHR23112">
    <property type="entry name" value="G PROTEIN-COUPLED RECEPTOR 157-RELATED"/>
    <property type="match status" value="1"/>
</dbReference>